<dbReference type="InterPro" id="IPR036390">
    <property type="entry name" value="WH_DNA-bd_sf"/>
</dbReference>
<proteinExistence type="predicted"/>
<dbReference type="EMBL" id="SODV01000001">
    <property type="protein sequence ID" value="TDX01606.1"/>
    <property type="molecule type" value="Genomic_DNA"/>
</dbReference>
<dbReference type="AlphaFoldDB" id="A0A4R8DUJ7"/>
<dbReference type="PANTHER" id="PTHR43736:SF4">
    <property type="entry name" value="SLR1690 PROTEIN"/>
    <property type="match status" value="1"/>
</dbReference>
<dbReference type="Gene3D" id="3.90.79.10">
    <property type="entry name" value="Nucleoside Triphosphate Pyrophosphohydrolase"/>
    <property type="match status" value="1"/>
</dbReference>
<organism evidence="2 3">
    <name type="scientific">Dinghuibacter silviterrae</name>
    <dbReference type="NCBI Taxonomy" id="1539049"/>
    <lineage>
        <taxon>Bacteria</taxon>
        <taxon>Pseudomonadati</taxon>
        <taxon>Bacteroidota</taxon>
        <taxon>Chitinophagia</taxon>
        <taxon>Chitinophagales</taxon>
        <taxon>Chitinophagaceae</taxon>
        <taxon>Dinghuibacter</taxon>
    </lineage>
</organism>
<dbReference type="CDD" id="cd18873">
    <property type="entry name" value="NUDIX_NadM_like"/>
    <property type="match status" value="1"/>
</dbReference>
<dbReference type="Pfam" id="PF21906">
    <property type="entry name" value="WHD_NrtR"/>
    <property type="match status" value="1"/>
</dbReference>
<dbReference type="InterPro" id="IPR000086">
    <property type="entry name" value="NUDIX_hydrolase_dom"/>
</dbReference>
<comment type="caution">
    <text evidence="2">The sequence shown here is derived from an EMBL/GenBank/DDBJ whole genome shotgun (WGS) entry which is preliminary data.</text>
</comment>
<name>A0A4R8DUJ7_9BACT</name>
<evidence type="ECO:0000313" key="2">
    <source>
        <dbReference type="EMBL" id="TDX01606.1"/>
    </source>
</evidence>
<dbReference type="PANTHER" id="PTHR43736">
    <property type="entry name" value="ADP-RIBOSE PYROPHOSPHATASE"/>
    <property type="match status" value="1"/>
</dbReference>
<dbReference type="Proteomes" id="UP000294498">
    <property type="component" value="Unassembled WGS sequence"/>
</dbReference>
<reference evidence="2 3" key="1">
    <citation type="submission" date="2019-03" db="EMBL/GenBank/DDBJ databases">
        <title>Genomic Encyclopedia of Type Strains, Phase IV (KMG-IV): sequencing the most valuable type-strain genomes for metagenomic binning, comparative biology and taxonomic classification.</title>
        <authorList>
            <person name="Goeker M."/>
        </authorList>
    </citation>
    <scope>NUCLEOTIDE SEQUENCE [LARGE SCALE GENOMIC DNA]</scope>
    <source>
        <strain evidence="2 3">DSM 100059</strain>
    </source>
</reference>
<dbReference type="SUPFAM" id="SSF46785">
    <property type="entry name" value="Winged helix' DNA-binding domain"/>
    <property type="match status" value="1"/>
</dbReference>
<feature type="domain" description="Nudix hydrolase" evidence="1">
    <location>
        <begin position="27"/>
        <end position="179"/>
    </location>
</feature>
<dbReference type="InterPro" id="IPR015797">
    <property type="entry name" value="NUDIX_hydrolase-like_dom_sf"/>
</dbReference>
<accession>A0A4R8DUJ7</accession>
<dbReference type="SUPFAM" id="SSF55811">
    <property type="entry name" value="Nudix"/>
    <property type="match status" value="1"/>
</dbReference>
<dbReference type="InterPro" id="IPR054105">
    <property type="entry name" value="WHD_NrtR"/>
</dbReference>
<gene>
    <name evidence="2" type="ORF">EDB95_2646</name>
</gene>
<dbReference type="Pfam" id="PF00293">
    <property type="entry name" value="NUDIX"/>
    <property type="match status" value="1"/>
</dbReference>
<keyword evidence="3" id="KW-1185">Reference proteome</keyword>
<evidence type="ECO:0000259" key="1">
    <source>
        <dbReference type="PROSITE" id="PS51462"/>
    </source>
</evidence>
<protein>
    <submittedName>
        <fullName evidence="2">ADP-ribose pyrophosphatase YjhB (NUDIX family)</fullName>
    </submittedName>
</protein>
<dbReference type="InterPro" id="IPR036388">
    <property type="entry name" value="WH-like_DNA-bd_sf"/>
</dbReference>
<sequence>MVILEHMKETDHESLTRLVAEGAGEYLRHLSVDSVIFSFHEGKLKVLLLRMKDLPQYALPGGYVRNDEGVDEAAHRILAERTGLGEVFLEQCGTFGDRDRTGEDRGEGLFRSLGADLPPGNWLRERFVSVSYYALVNHDLAHPQPGFFATECSWHSVTHLPDMIFDHARIIRKAQETLKQHLDYKLLGSNLLPETFTMNELQRLYEAVLGRTLLRANFQRKMLGLGILERLDKKFGGGAHKAPYLYRFKLLEH</sequence>
<evidence type="ECO:0000313" key="3">
    <source>
        <dbReference type="Proteomes" id="UP000294498"/>
    </source>
</evidence>
<dbReference type="Gene3D" id="1.10.10.10">
    <property type="entry name" value="Winged helix-like DNA-binding domain superfamily/Winged helix DNA-binding domain"/>
    <property type="match status" value="1"/>
</dbReference>
<dbReference type="PROSITE" id="PS51462">
    <property type="entry name" value="NUDIX"/>
    <property type="match status" value="1"/>
</dbReference>